<feature type="domain" description="Pyridoxamine 5'-phosphate oxidase N-terminal" evidence="1">
    <location>
        <begin position="39"/>
        <end position="133"/>
    </location>
</feature>
<accession>A0A381Y4K7</accession>
<dbReference type="AlphaFoldDB" id="A0A381Y4K7"/>
<dbReference type="InterPro" id="IPR012349">
    <property type="entry name" value="Split_barrel_FMN-bd"/>
</dbReference>
<protein>
    <recommendedName>
        <fullName evidence="1">Pyridoxamine 5'-phosphate oxidase N-terminal domain-containing protein</fullName>
    </recommendedName>
</protein>
<dbReference type="SUPFAM" id="SSF50475">
    <property type="entry name" value="FMN-binding split barrel"/>
    <property type="match status" value="1"/>
</dbReference>
<reference evidence="2" key="1">
    <citation type="submission" date="2018-05" db="EMBL/GenBank/DDBJ databases">
        <authorList>
            <person name="Lanie J.A."/>
            <person name="Ng W.-L."/>
            <person name="Kazmierczak K.M."/>
            <person name="Andrzejewski T.M."/>
            <person name="Davidsen T.M."/>
            <person name="Wayne K.J."/>
            <person name="Tettelin H."/>
            <person name="Glass J.I."/>
            <person name="Rusch D."/>
            <person name="Podicherti R."/>
            <person name="Tsui H.-C.T."/>
            <person name="Winkler M.E."/>
        </authorList>
    </citation>
    <scope>NUCLEOTIDE SEQUENCE</scope>
</reference>
<sequence length="218" mass="24783">MNDFFTEAQRKLQSEFETTDLADRIVEAVVTEELSDLQSEFILNRNMFYLSTIDESGYPSCSYKGGDLGFVRVIDPRTVVFPNYDGNGMFMSMGNIQAKEKVGLLFIDFETPQRLRLRGEARCHRKGPMLASYPGANLVVEISVDHVWVNCPRYVHRMQSLEESPYLPGKDGNIALALWKRIDIVQDVLKSQDRAEAESLGLITVEEYEAYVARGKLL</sequence>
<proteinExistence type="predicted"/>
<dbReference type="EMBL" id="UINC01017378">
    <property type="protein sequence ID" value="SVA71954.1"/>
    <property type="molecule type" value="Genomic_DNA"/>
</dbReference>
<evidence type="ECO:0000313" key="2">
    <source>
        <dbReference type="EMBL" id="SVA71954.1"/>
    </source>
</evidence>
<gene>
    <name evidence="2" type="ORF">METZ01_LOCUS124808</name>
</gene>
<name>A0A381Y4K7_9ZZZZ</name>
<organism evidence="2">
    <name type="scientific">marine metagenome</name>
    <dbReference type="NCBI Taxonomy" id="408172"/>
    <lineage>
        <taxon>unclassified sequences</taxon>
        <taxon>metagenomes</taxon>
        <taxon>ecological metagenomes</taxon>
    </lineage>
</organism>
<dbReference type="Gene3D" id="2.30.110.10">
    <property type="entry name" value="Electron Transport, Fmn-binding Protein, Chain A"/>
    <property type="match status" value="1"/>
</dbReference>
<evidence type="ECO:0000259" key="1">
    <source>
        <dbReference type="Pfam" id="PF01243"/>
    </source>
</evidence>
<dbReference type="InterPro" id="IPR011576">
    <property type="entry name" value="Pyridox_Oxase_N"/>
</dbReference>
<dbReference type="Pfam" id="PF01243">
    <property type="entry name" value="PNPOx_N"/>
    <property type="match status" value="1"/>
</dbReference>
<dbReference type="PANTHER" id="PTHR42815:SF2">
    <property type="entry name" value="FAD-BINDING, PUTATIVE (AFU_ORTHOLOGUE AFUA_6G07600)-RELATED"/>
    <property type="match status" value="1"/>
</dbReference>
<dbReference type="PANTHER" id="PTHR42815">
    <property type="entry name" value="FAD-BINDING, PUTATIVE (AFU_ORTHOLOGUE AFUA_6G07600)-RELATED"/>
    <property type="match status" value="1"/>
</dbReference>